<dbReference type="InterPro" id="IPR011598">
    <property type="entry name" value="bHLH_dom"/>
</dbReference>
<reference evidence="3" key="2">
    <citation type="submission" date="2025-08" db="UniProtKB">
        <authorList>
            <consortium name="Ensembl"/>
        </authorList>
    </citation>
    <scope>IDENTIFICATION</scope>
</reference>
<dbReference type="Proteomes" id="UP000007875">
    <property type="component" value="Unassembled WGS sequence"/>
</dbReference>
<dbReference type="CDD" id="cd11422">
    <property type="entry name" value="bHLH_TS_FIGLA"/>
    <property type="match status" value="1"/>
</dbReference>
<dbReference type="STRING" id="51511.ENSCSAVP00000009961"/>
<dbReference type="PANTHER" id="PTHR23349:SF57">
    <property type="entry name" value="FACTOR IN THE GERMLINE ALPHA"/>
    <property type="match status" value="1"/>
</dbReference>
<dbReference type="AlphaFoldDB" id="H2YXA0"/>
<dbReference type="PANTHER" id="PTHR23349">
    <property type="entry name" value="BASIC HELIX-LOOP-HELIX TRANSCRIPTION FACTOR, TWIST"/>
    <property type="match status" value="1"/>
</dbReference>
<dbReference type="SMART" id="SM00353">
    <property type="entry name" value="HLH"/>
    <property type="match status" value="1"/>
</dbReference>
<organism evidence="3 4">
    <name type="scientific">Ciona savignyi</name>
    <name type="common">Pacific transparent sea squirt</name>
    <dbReference type="NCBI Taxonomy" id="51511"/>
    <lineage>
        <taxon>Eukaryota</taxon>
        <taxon>Metazoa</taxon>
        <taxon>Chordata</taxon>
        <taxon>Tunicata</taxon>
        <taxon>Ascidiacea</taxon>
        <taxon>Phlebobranchia</taxon>
        <taxon>Cionidae</taxon>
        <taxon>Ciona</taxon>
    </lineage>
</organism>
<evidence type="ECO:0000313" key="3">
    <source>
        <dbReference type="Ensembl" id="ENSCSAVP00000009961.1"/>
    </source>
</evidence>
<sequence>MDHDVSNTSSSITSSELARRRLRLCRLREQSFRDTAPLYTDGPNIMPLRTSQSPPLRHNGFQGVSKRGEANARERLRVRNLNSGFAKLRRILPTVPPNRKPSKVDTLQGAIDYIHQLEHLLEATGGIPEIGACSAGTLHPHSRQSVTESPFFPVADLNPPTSQRFERKRSKIDRHNFQNALYPSKNHQFDNPLIKNRPKHNSNPIKNKEPVGSIRRRYIDYVQATDTSINSSQEFHQREFTSDRNGYFPKPLPSWEFSPVFDSSQLCGSIEQNNQQNPIPI</sequence>
<dbReference type="HOGENOM" id="CLU_835592_0_0_1"/>
<keyword evidence="4" id="KW-1185">Reference proteome</keyword>
<dbReference type="GO" id="GO:0000977">
    <property type="term" value="F:RNA polymerase II transcription regulatory region sequence-specific DNA binding"/>
    <property type="evidence" value="ECO:0007669"/>
    <property type="project" value="TreeGrafter"/>
</dbReference>
<dbReference type="GO" id="GO:0000981">
    <property type="term" value="F:DNA-binding transcription factor activity, RNA polymerase II-specific"/>
    <property type="evidence" value="ECO:0007669"/>
    <property type="project" value="TreeGrafter"/>
</dbReference>
<dbReference type="eggNOG" id="KOG4029">
    <property type="taxonomic scope" value="Eukaryota"/>
</dbReference>
<dbReference type="SUPFAM" id="SSF47459">
    <property type="entry name" value="HLH, helix-loop-helix DNA-binding domain"/>
    <property type="match status" value="1"/>
</dbReference>
<feature type="region of interest" description="Disordered" evidence="1">
    <location>
        <begin position="182"/>
        <end position="209"/>
    </location>
</feature>
<dbReference type="InterPro" id="IPR050283">
    <property type="entry name" value="E-box_TF_Regulators"/>
</dbReference>
<feature type="domain" description="BHLH" evidence="2">
    <location>
        <begin position="65"/>
        <end position="117"/>
    </location>
</feature>
<evidence type="ECO:0000313" key="4">
    <source>
        <dbReference type="Proteomes" id="UP000007875"/>
    </source>
</evidence>
<dbReference type="GO" id="GO:0046983">
    <property type="term" value="F:protein dimerization activity"/>
    <property type="evidence" value="ECO:0007669"/>
    <property type="project" value="InterPro"/>
</dbReference>
<dbReference type="OMA" id="GAIDYIH"/>
<name>H2YXA0_CIOSA</name>
<dbReference type="Ensembl" id="ENSCSAVT00000010082.1">
    <property type="protein sequence ID" value="ENSCSAVP00000009961.1"/>
    <property type="gene ID" value="ENSCSAVG00000005869.1"/>
</dbReference>
<protein>
    <recommendedName>
        <fullName evidence="2">BHLH domain-containing protein</fullName>
    </recommendedName>
</protein>
<dbReference type="GO" id="GO:0032502">
    <property type="term" value="P:developmental process"/>
    <property type="evidence" value="ECO:0007669"/>
    <property type="project" value="TreeGrafter"/>
</dbReference>
<feature type="region of interest" description="Disordered" evidence="1">
    <location>
        <begin position="144"/>
        <end position="168"/>
    </location>
</feature>
<accession>H2YXA0</accession>
<dbReference type="PROSITE" id="PS50888">
    <property type="entry name" value="BHLH"/>
    <property type="match status" value="1"/>
</dbReference>
<evidence type="ECO:0000259" key="2">
    <source>
        <dbReference type="PROSITE" id="PS50888"/>
    </source>
</evidence>
<reference evidence="3" key="3">
    <citation type="submission" date="2025-09" db="UniProtKB">
        <authorList>
            <consortium name="Ensembl"/>
        </authorList>
    </citation>
    <scope>IDENTIFICATION</scope>
</reference>
<dbReference type="Gene3D" id="4.10.280.10">
    <property type="entry name" value="Helix-loop-helix DNA-binding domain"/>
    <property type="match status" value="1"/>
</dbReference>
<dbReference type="GeneTree" id="ENSGT00440000033552"/>
<proteinExistence type="predicted"/>
<dbReference type="Pfam" id="PF00010">
    <property type="entry name" value="HLH"/>
    <property type="match status" value="1"/>
</dbReference>
<evidence type="ECO:0000256" key="1">
    <source>
        <dbReference type="SAM" id="MobiDB-lite"/>
    </source>
</evidence>
<reference evidence="4" key="1">
    <citation type="submission" date="2003-08" db="EMBL/GenBank/DDBJ databases">
        <authorList>
            <person name="Birren B."/>
            <person name="Nusbaum C."/>
            <person name="Abebe A."/>
            <person name="Abouelleil A."/>
            <person name="Adekoya E."/>
            <person name="Ait-zahra M."/>
            <person name="Allen N."/>
            <person name="Allen T."/>
            <person name="An P."/>
            <person name="Anderson M."/>
            <person name="Anderson S."/>
            <person name="Arachchi H."/>
            <person name="Armbruster J."/>
            <person name="Bachantsang P."/>
            <person name="Baldwin J."/>
            <person name="Barry A."/>
            <person name="Bayul T."/>
            <person name="Blitshsteyn B."/>
            <person name="Bloom T."/>
            <person name="Blye J."/>
            <person name="Boguslavskiy L."/>
            <person name="Borowsky M."/>
            <person name="Boukhgalter B."/>
            <person name="Brunache A."/>
            <person name="Butler J."/>
            <person name="Calixte N."/>
            <person name="Calvo S."/>
            <person name="Camarata J."/>
            <person name="Campo K."/>
            <person name="Chang J."/>
            <person name="Cheshatsang Y."/>
            <person name="Citroen M."/>
            <person name="Collymore A."/>
            <person name="Considine T."/>
            <person name="Cook A."/>
            <person name="Cooke P."/>
            <person name="Corum B."/>
            <person name="Cuomo C."/>
            <person name="David R."/>
            <person name="Dawoe T."/>
            <person name="Degray S."/>
            <person name="Dodge S."/>
            <person name="Dooley K."/>
            <person name="Dorje P."/>
            <person name="Dorjee K."/>
            <person name="Dorris L."/>
            <person name="Duffey N."/>
            <person name="Dupes A."/>
            <person name="Elkins T."/>
            <person name="Engels R."/>
            <person name="Erickson J."/>
            <person name="Farina A."/>
            <person name="Faro S."/>
            <person name="Ferreira P."/>
            <person name="Fischer H."/>
            <person name="Fitzgerald M."/>
            <person name="Foley K."/>
            <person name="Gage D."/>
            <person name="Galagan J."/>
            <person name="Gearin G."/>
            <person name="Gnerre S."/>
            <person name="Gnirke A."/>
            <person name="Goyette A."/>
            <person name="Graham J."/>
            <person name="Grandbois E."/>
            <person name="Gyaltsen K."/>
            <person name="Hafez N."/>
            <person name="Hagopian D."/>
            <person name="Hagos B."/>
            <person name="Hall J."/>
            <person name="Hatcher B."/>
            <person name="Heller A."/>
            <person name="Higgins H."/>
            <person name="Honan T."/>
            <person name="Horn A."/>
            <person name="Houde N."/>
            <person name="Hughes L."/>
            <person name="Hulme W."/>
            <person name="Husby E."/>
            <person name="Iliev I."/>
            <person name="Jaffe D."/>
            <person name="Jones C."/>
            <person name="Kamal M."/>
            <person name="Kamat A."/>
            <person name="Kamvysselis M."/>
            <person name="Karlsson E."/>
            <person name="Kells C."/>
            <person name="Kieu A."/>
            <person name="Kisner P."/>
            <person name="Kodira C."/>
            <person name="Kulbokas E."/>
            <person name="Labutti K."/>
            <person name="Lama D."/>
            <person name="Landers T."/>
            <person name="Leger J."/>
            <person name="Levine S."/>
            <person name="Lewis D."/>
            <person name="Lewis T."/>
            <person name="Lindblad-toh K."/>
            <person name="Liu X."/>
            <person name="Lokyitsang T."/>
            <person name="Lokyitsang Y."/>
            <person name="Lucien O."/>
            <person name="Lui A."/>
            <person name="Ma L.J."/>
            <person name="Mabbitt R."/>
            <person name="Macdonald J."/>
            <person name="Maclean C."/>
            <person name="Major J."/>
            <person name="Manning J."/>
            <person name="Marabella R."/>
            <person name="Maru K."/>
            <person name="Matthews C."/>
            <person name="Mauceli E."/>
            <person name="Mccarthy M."/>
            <person name="Mcdonough S."/>
            <person name="Mcghee T."/>
            <person name="Meldrim J."/>
            <person name="Meneus L."/>
            <person name="Mesirov J."/>
            <person name="Mihalev A."/>
            <person name="Mihova T."/>
            <person name="Mikkelsen T."/>
            <person name="Mlenga V."/>
            <person name="Moru K."/>
            <person name="Mozes J."/>
            <person name="Mulrain L."/>
            <person name="Munson G."/>
            <person name="Naylor J."/>
            <person name="Newes C."/>
            <person name="Nguyen C."/>
            <person name="Nguyen N."/>
            <person name="Nguyen T."/>
            <person name="Nicol R."/>
            <person name="Nielsen C."/>
            <person name="Nizzari M."/>
            <person name="Norbu C."/>
            <person name="Norbu N."/>
            <person name="O'donnell P."/>
            <person name="Okoawo O."/>
            <person name="O'leary S."/>
            <person name="Omotosho B."/>
            <person name="O'neill K."/>
            <person name="Osman S."/>
            <person name="Parker S."/>
            <person name="Perrin D."/>
            <person name="Phunkhang P."/>
            <person name="Piqani B."/>
            <person name="Purcell S."/>
            <person name="Rachupka T."/>
            <person name="Ramasamy U."/>
            <person name="Rameau R."/>
            <person name="Ray V."/>
            <person name="Raymond C."/>
            <person name="Retta R."/>
            <person name="Richardson S."/>
            <person name="Rise C."/>
            <person name="Rodriguez J."/>
            <person name="Rogers J."/>
            <person name="Rogov P."/>
            <person name="Rutman M."/>
            <person name="Schupbach R."/>
            <person name="Seaman C."/>
            <person name="Settipalli S."/>
            <person name="Sharpe T."/>
            <person name="Sheridan J."/>
            <person name="Sherpa N."/>
            <person name="Shi J."/>
            <person name="Smirnov S."/>
            <person name="Smith C."/>
            <person name="Sougnez C."/>
            <person name="Spencer B."/>
            <person name="Stalker J."/>
            <person name="Stange-thomann N."/>
            <person name="Stavropoulos S."/>
            <person name="Stetson K."/>
            <person name="Stone C."/>
            <person name="Stone S."/>
            <person name="Stubbs M."/>
            <person name="Talamas J."/>
            <person name="Tchuinga P."/>
            <person name="Tenzing P."/>
            <person name="Tesfaye S."/>
            <person name="Theodore J."/>
            <person name="Thoulutsang Y."/>
            <person name="Topham K."/>
            <person name="Towey S."/>
            <person name="Tsamla T."/>
            <person name="Tsomo N."/>
            <person name="Vallee D."/>
            <person name="Vassiliev H."/>
            <person name="Venkataraman V."/>
            <person name="Vinson J."/>
            <person name="Vo A."/>
            <person name="Wade C."/>
            <person name="Wang S."/>
            <person name="Wangchuk T."/>
            <person name="Wangdi T."/>
            <person name="Whittaker C."/>
            <person name="Wilkinson J."/>
            <person name="Wu Y."/>
            <person name="Wyman D."/>
            <person name="Yadav S."/>
            <person name="Yang S."/>
            <person name="Yang X."/>
            <person name="Yeager S."/>
            <person name="Yee E."/>
            <person name="Young G."/>
            <person name="Zainoun J."/>
            <person name="Zembeck L."/>
            <person name="Zimmer A."/>
            <person name="Zody M."/>
            <person name="Lander E."/>
        </authorList>
    </citation>
    <scope>NUCLEOTIDE SEQUENCE [LARGE SCALE GENOMIC DNA]</scope>
</reference>
<dbReference type="InterPro" id="IPR036638">
    <property type="entry name" value="HLH_DNA-bd_sf"/>
</dbReference>
<dbReference type="InParanoid" id="H2YXA0"/>
<feature type="region of interest" description="Disordered" evidence="1">
    <location>
        <begin position="36"/>
        <end position="68"/>
    </location>
</feature>